<organism evidence="1 2">
    <name type="scientific">Methylobacterium persicinum</name>
    <dbReference type="NCBI Taxonomy" id="374426"/>
    <lineage>
        <taxon>Bacteria</taxon>
        <taxon>Pseudomonadati</taxon>
        <taxon>Pseudomonadota</taxon>
        <taxon>Alphaproteobacteria</taxon>
        <taxon>Hyphomicrobiales</taxon>
        <taxon>Methylobacteriaceae</taxon>
        <taxon>Methylobacterium</taxon>
    </lineage>
</organism>
<keyword evidence="2" id="KW-1185">Reference proteome</keyword>
<sequence>MWKPSRCQAAQAAFVVNSLTLMPDRSRVPRYLQAGQIRKSGIACVLATKQKRSRVNRASKTRQVLRHLVSETVLLDLMPLTVGACGWCRLGEPHGGHAAT</sequence>
<dbReference type="Proteomes" id="UP001236369">
    <property type="component" value="Unassembled WGS sequence"/>
</dbReference>
<dbReference type="EMBL" id="JAUSVV010000024">
    <property type="protein sequence ID" value="MDQ0445282.1"/>
    <property type="molecule type" value="Genomic_DNA"/>
</dbReference>
<gene>
    <name evidence="1" type="ORF">QO016_004811</name>
</gene>
<comment type="caution">
    <text evidence="1">The sequence shown here is derived from an EMBL/GenBank/DDBJ whole genome shotgun (WGS) entry which is preliminary data.</text>
</comment>
<name>A0ABU0HSG1_9HYPH</name>
<evidence type="ECO:0000313" key="1">
    <source>
        <dbReference type="EMBL" id="MDQ0445282.1"/>
    </source>
</evidence>
<protein>
    <submittedName>
        <fullName evidence="1">Uncharacterized protein</fullName>
    </submittedName>
</protein>
<evidence type="ECO:0000313" key="2">
    <source>
        <dbReference type="Proteomes" id="UP001236369"/>
    </source>
</evidence>
<proteinExistence type="predicted"/>
<reference evidence="1 2" key="1">
    <citation type="submission" date="2023-07" db="EMBL/GenBank/DDBJ databases">
        <title>Genomic Encyclopedia of Type Strains, Phase IV (KMG-IV): sequencing the most valuable type-strain genomes for metagenomic binning, comparative biology and taxonomic classification.</title>
        <authorList>
            <person name="Goeker M."/>
        </authorList>
    </citation>
    <scope>NUCLEOTIDE SEQUENCE [LARGE SCALE GENOMIC DNA]</scope>
    <source>
        <strain evidence="1 2">DSM 19562</strain>
    </source>
</reference>
<accession>A0ABU0HSG1</accession>